<feature type="domain" description="Tripartite ATP-independent periplasmic transporters DctQ component" evidence="10">
    <location>
        <begin position="29"/>
        <end position="161"/>
    </location>
</feature>
<evidence type="ECO:0000256" key="7">
    <source>
        <dbReference type="ARBA" id="ARBA00023136"/>
    </source>
</evidence>
<comment type="function">
    <text evidence="9">Part of the tripartite ATP-independent periplasmic (TRAP) transport system.</text>
</comment>
<dbReference type="RefSeq" id="WP_108690921.1">
    <property type="nucleotide sequence ID" value="NZ_QCYH01000002.1"/>
</dbReference>
<dbReference type="Proteomes" id="UP000244446">
    <property type="component" value="Unassembled WGS sequence"/>
</dbReference>
<dbReference type="GO" id="GO:0022857">
    <property type="term" value="F:transmembrane transporter activity"/>
    <property type="evidence" value="ECO:0007669"/>
    <property type="project" value="UniProtKB-UniRule"/>
</dbReference>
<dbReference type="PANTHER" id="PTHR35011">
    <property type="entry name" value="2,3-DIKETO-L-GULONATE TRAP TRANSPORTER SMALL PERMEASE PROTEIN YIAM"/>
    <property type="match status" value="1"/>
</dbReference>
<feature type="transmembrane region" description="Helical" evidence="9">
    <location>
        <begin position="21"/>
        <end position="43"/>
    </location>
</feature>
<dbReference type="GO" id="GO:0005886">
    <property type="term" value="C:plasma membrane"/>
    <property type="evidence" value="ECO:0007669"/>
    <property type="project" value="UniProtKB-SubCell"/>
</dbReference>
<evidence type="ECO:0000259" key="10">
    <source>
        <dbReference type="Pfam" id="PF04290"/>
    </source>
</evidence>
<evidence type="ECO:0000256" key="9">
    <source>
        <dbReference type="RuleBase" id="RU369079"/>
    </source>
</evidence>
<dbReference type="OrthoDB" id="4250245at2"/>
<comment type="subunit">
    <text evidence="9">The complex comprises the extracytoplasmic solute receptor protein and the two transmembrane proteins.</text>
</comment>
<comment type="caution">
    <text evidence="11">The sequence shown here is derived from an EMBL/GenBank/DDBJ whole genome shotgun (WGS) entry which is preliminary data.</text>
</comment>
<reference evidence="11 12" key="1">
    <citation type="submission" date="2018-04" db="EMBL/GenBank/DDBJ databases">
        <title>Pelagivirga bohaiensis gen. nov., sp. nov., a bacterium isolated from the Bohai Sea.</title>
        <authorList>
            <person name="Ji X."/>
        </authorList>
    </citation>
    <scope>NUCLEOTIDE SEQUENCE [LARGE SCALE GENOMIC DNA]</scope>
    <source>
        <strain evidence="11 12">BH-SD19</strain>
    </source>
</reference>
<dbReference type="EMBL" id="QCYH01000002">
    <property type="protein sequence ID" value="PVA10947.1"/>
    <property type="molecule type" value="Genomic_DNA"/>
</dbReference>
<keyword evidence="7 9" id="KW-0472">Membrane</keyword>
<evidence type="ECO:0000256" key="4">
    <source>
        <dbReference type="ARBA" id="ARBA00022519"/>
    </source>
</evidence>
<evidence type="ECO:0000256" key="5">
    <source>
        <dbReference type="ARBA" id="ARBA00022692"/>
    </source>
</evidence>
<dbReference type="Pfam" id="PF04290">
    <property type="entry name" value="DctQ"/>
    <property type="match status" value="1"/>
</dbReference>
<feature type="transmembrane region" description="Helical" evidence="9">
    <location>
        <begin position="136"/>
        <end position="158"/>
    </location>
</feature>
<dbReference type="InterPro" id="IPR055348">
    <property type="entry name" value="DctQ"/>
</dbReference>
<comment type="similarity">
    <text evidence="8 9">Belongs to the TRAP transporter small permease family.</text>
</comment>
<keyword evidence="2 9" id="KW-0813">Transport</keyword>
<evidence type="ECO:0000313" key="12">
    <source>
        <dbReference type="Proteomes" id="UP000244446"/>
    </source>
</evidence>
<proteinExistence type="inferred from homology"/>
<evidence type="ECO:0000256" key="3">
    <source>
        <dbReference type="ARBA" id="ARBA00022475"/>
    </source>
</evidence>
<evidence type="ECO:0000256" key="1">
    <source>
        <dbReference type="ARBA" id="ARBA00004429"/>
    </source>
</evidence>
<protein>
    <recommendedName>
        <fullName evidence="9">TRAP transporter small permease protein</fullName>
    </recommendedName>
</protein>
<keyword evidence="12" id="KW-1185">Reference proteome</keyword>
<gene>
    <name evidence="11" type="ORF">DC366_03945</name>
</gene>
<accession>A0A2T7G945</accession>
<comment type="subcellular location">
    <subcellularLocation>
        <location evidence="1 9">Cell inner membrane</location>
        <topology evidence="1 9">Multi-pass membrane protein</topology>
    </subcellularLocation>
</comment>
<name>A0A2T7G945_9RHOB</name>
<feature type="transmembrane region" description="Helical" evidence="9">
    <location>
        <begin position="91"/>
        <end position="116"/>
    </location>
</feature>
<evidence type="ECO:0000256" key="6">
    <source>
        <dbReference type="ARBA" id="ARBA00022989"/>
    </source>
</evidence>
<keyword evidence="6 9" id="KW-1133">Transmembrane helix</keyword>
<evidence type="ECO:0000256" key="8">
    <source>
        <dbReference type="ARBA" id="ARBA00038436"/>
    </source>
</evidence>
<sequence>MAWVTRYLVAQDGLSEYVGRAISWLTVAMIGVLMIEIVSRYFLDAPTLWAHETSTMLYGAFCMLAGCYTLRHRGHVRSEVIWGALPERGRAFCDVLIFSSGAVVLAIFLKLSITFAAESWAVLEYSNKSMWQPPLYPIKTVIPIAVGLILLQSLAELLRALLTLLKIDYDDPRENEIESDIDPELLPSILDGDTAAAVDTKR</sequence>
<evidence type="ECO:0000256" key="2">
    <source>
        <dbReference type="ARBA" id="ARBA00022448"/>
    </source>
</evidence>
<keyword evidence="5 9" id="KW-0812">Transmembrane</keyword>
<keyword evidence="3" id="KW-1003">Cell membrane</keyword>
<dbReference type="PANTHER" id="PTHR35011:SF4">
    <property type="entry name" value="SLL1102 PROTEIN"/>
    <property type="match status" value="1"/>
</dbReference>
<dbReference type="AlphaFoldDB" id="A0A2T7G945"/>
<keyword evidence="4 9" id="KW-0997">Cell inner membrane</keyword>
<dbReference type="InterPro" id="IPR007387">
    <property type="entry name" value="TRAP_DctQ"/>
</dbReference>
<organism evidence="11 12">
    <name type="scientific">Pelagivirga sediminicola</name>
    <dbReference type="NCBI Taxonomy" id="2170575"/>
    <lineage>
        <taxon>Bacteria</taxon>
        <taxon>Pseudomonadati</taxon>
        <taxon>Pseudomonadota</taxon>
        <taxon>Alphaproteobacteria</taxon>
        <taxon>Rhodobacterales</taxon>
        <taxon>Paracoccaceae</taxon>
        <taxon>Pelagivirga</taxon>
    </lineage>
</organism>
<evidence type="ECO:0000313" key="11">
    <source>
        <dbReference type="EMBL" id="PVA10947.1"/>
    </source>
</evidence>
<feature type="transmembrane region" description="Helical" evidence="9">
    <location>
        <begin position="49"/>
        <end position="70"/>
    </location>
</feature>